<evidence type="ECO:0000313" key="4">
    <source>
        <dbReference type="Proteomes" id="UP000639772"/>
    </source>
</evidence>
<dbReference type="CDD" id="cd00132">
    <property type="entry name" value="CRIB"/>
    <property type="match status" value="1"/>
</dbReference>
<proteinExistence type="predicted"/>
<name>A0A835VAZ6_VANPL</name>
<dbReference type="Proteomes" id="UP000639772">
    <property type="component" value="Unassembled WGS sequence"/>
</dbReference>
<comment type="caution">
    <text evidence="3">The sequence shown here is derived from an EMBL/GenBank/DDBJ whole genome shotgun (WGS) entry which is preliminary data.</text>
</comment>
<feature type="region of interest" description="Disordered" evidence="1">
    <location>
        <begin position="70"/>
        <end position="220"/>
    </location>
</feature>
<dbReference type="PANTHER" id="PTHR46325:SF20">
    <property type="entry name" value="CRIB DOMAIN-CONTAINING PROTEIN RIC10"/>
    <property type="match status" value="1"/>
</dbReference>
<dbReference type="Pfam" id="PF00786">
    <property type="entry name" value="PBD"/>
    <property type="match status" value="1"/>
</dbReference>
<dbReference type="PROSITE" id="PS50108">
    <property type="entry name" value="CRIB"/>
    <property type="match status" value="1"/>
</dbReference>
<dbReference type="EMBL" id="JADCNM010000002">
    <property type="protein sequence ID" value="KAG0494064.1"/>
    <property type="molecule type" value="Genomic_DNA"/>
</dbReference>
<dbReference type="Gene3D" id="3.90.810.10">
    <property type="entry name" value="CRIB domain"/>
    <property type="match status" value="1"/>
</dbReference>
<dbReference type="AlphaFoldDB" id="A0A835VAZ6"/>
<dbReference type="InterPro" id="IPR000095">
    <property type="entry name" value="CRIB_dom"/>
</dbReference>
<evidence type="ECO:0000256" key="1">
    <source>
        <dbReference type="SAM" id="MobiDB-lite"/>
    </source>
</evidence>
<sequence length="220" mass="23570">MGARMKGLIKGLRQISNIFDSKEQEMQIGYPTDVKHVAHIGWDGPSENPPSWMNDFASPPLAVATAAAQNAAVSSESVLTGEPSVRKSREKTEKSSRRKKSSEADSSTSKHHRHRQCSTGSSGGESSEGSRRNWREAKEGSSEDGDAVHGEQDLPGIPKQSRRRKAKGSSTTNGGALPTSSSSRSKSLLNVDQGTQEESGEFIPPPTRPAKVSEGVRTST</sequence>
<organism evidence="3 4">
    <name type="scientific">Vanilla planifolia</name>
    <name type="common">Vanilla</name>
    <dbReference type="NCBI Taxonomy" id="51239"/>
    <lineage>
        <taxon>Eukaryota</taxon>
        <taxon>Viridiplantae</taxon>
        <taxon>Streptophyta</taxon>
        <taxon>Embryophyta</taxon>
        <taxon>Tracheophyta</taxon>
        <taxon>Spermatophyta</taxon>
        <taxon>Magnoliopsida</taxon>
        <taxon>Liliopsida</taxon>
        <taxon>Asparagales</taxon>
        <taxon>Orchidaceae</taxon>
        <taxon>Vanilloideae</taxon>
        <taxon>Vanilleae</taxon>
        <taxon>Vanilla</taxon>
    </lineage>
</organism>
<gene>
    <name evidence="3" type="ORF">HPP92_005058</name>
</gene>
<evidence type="ECO:0000313" key="3">
    <source>
        <dbReference type="EMBL" id="KAG0494064.1"/>
    </source>
</evidence>
<accession>A0A835VAZ6</accession>
<dbReference type="SMART" id="SM00285">
    <property type="entry name" value="PBD"/>
    <property type="match status" value="1"/>
</dbReference>
<dbReference type="OrthoDB" id="4206278at2759"/>
<dbReference type="PANTHER" id="PTHR46325">
    <property type="entry name" value="CRIB DOMAIN-CONTAINING PROTEIN RIC8"/>
    <property type="match status" value="1"/>
</dbReference>
<reference evidence="3 4" key="1">
    <citation type="journal article" date="2020" name="Nat. Food">
        <title>A phased Vanilla planifolia genome enables genetic improvement of flavour and production.</title>
        <authorList>
            <person name="Hasing T."/>
            <person name="Tang H."/>
            <person name="Brym M."/>
            <person name="Khazi F."/>
            <person name="Huang T."/>
            <person name="Chambers A.H."/>
        </authorList>
    </citation>
    <scope>NUCLEOTIDE SEQUENCE [LARGE SCALE GENOMIC DNA]</scope>
    <source>
        <tissue evidence="3">Leaf</tissue>
    </source>
</reference>
<feature type="compositionally biased region" description="Basic and acidic residues" evidence="1">
    <location>
        <begin position="128"/>
        <end position="152"/>
    </location>
</feature>
<feature type="compositionally biased region" description="Basic and acidic residues" evidence="1">
    <location>
        <begin position="84"/>
        <end position="95"/>
    </location>
</feature>
<evidence type="ECO:0000259" key="2">
    <source>
        <dbReference type="PROSITE" id="PS50108"/>
    </source>
</evidence>
<dbReference type="InterPro" id="IPR036936">
    <property type="entry name" value="CRIB_dom_sf"/>
</dbReference>
<feature type="compositionally biased region" description="Polar residues" evidence="1">
    <location>
        <begin position="188"/>
        <end position="197"/>
    </location>
</feature>
<dbReference type="FunFam" id="3.90.810.10:FF:000029">
    <property type="entry name" value="Elongation factor Ts, mitochondrial"/>
    <property type="match status" value="1"/>
</dbReference>
<feature type="domain" description="CRIB" evidence="2">
    <location>
        <begin position="28"/>
        <end position="41"/>
    </location>
</feature>
<protein>
    <recommendedName>
        <fullName evidence="2">CRIB domain-containing protein</fullName>
    </recommendedName>
</protein>